<feature type="coiled-coil region" evidence="1">
    <location>
        <begin position="20"/>
        <end position="49"/>
    </location>
</feature>
<organism evidence="2 3">
    <name type="scientific">Flavobacterium frigoris</name>
    <dbReference type="NCBI Taxonomy" id="229204"/>
    <lineage>
        <taxon>Bacteria</taxon>
        <taxon>Pseudomonadati</taxon>
        <taxon>Bacteroidota</taxon>
        <taxon>Flavobacteriia</taxon>
        <taxon>Flavobacteriales</taxon>
        <taxon>Flavobacteriaceae</taxon>
        <taxon>Flavobacterium</taxon>
    </lineage>
</organism>
<sequence>MTKSILTFVLAVTLLGCNNNKEKQQELILKTKELQLKEKEIELREKRLATEKADTTPVGLGQQATDNATPITAAVTKNSDKSKNRKLRYLYYSNGGLRAYFNDGSIIDCSRCNLTKENIQFLQNDTVEKPIQSYTIEKDGSLLVDGWKHEYPIVNKEENYEGWAMINYKWFVTY</sequence>
<dbReference type="Proteomes" id="UP000183658">
    <property type="component" value="Unassembled WGS sequence"/>
</dbReference>
<keyword evidence="1" id="KW-0175">Coiled coil</keyword>
<proteinExistence type="predicted"/>
<evidence type="ECO:0008006" key="4">
    <source>
        <dbReference type="Google" id="ProtNLM"/>
    </source>
</evidence>
<dbReference type="RefSeq" id="WP_074720448.1">
    <property type="nucleotide sequence ID" value="NZ_CBCRVS010000002.1"/>
</dbReference>
<name>A0A1H9CWC3_FLAFI</name>
<dbReference type="PROSITE" id="PS51257">
    <property type="entry name" value="PROKAR_LIPOPROTEIN"/>
    <property type="match status" value="1"/>
</dbReference>
<dbReference type="OrthoDB" id="1362152at2"/>
<evidence type="ECO:0000313" key="2">
    <source>
        <dbReference type="EMBL" id="SEQ04858.1"/>
    </source>
</evidence>
<protein>
    <recommendedName>
        <fullName evidence="4">Lipoprotein</fullName>
    </recommendedName>
</protein>
<dbReference type="EMBL" id="FOFZ01000001">
    <property type="protein sequence ID" value="SEQ04858.1"/>
    <property type="molecule type" value="Genomic_DNA"/>
</dbReference>
<reference evidence="3" key="1">
    <citation type="submission" date="2016-10" db="EMBL/GenBank/DDBJ databases">
        <authorList>
            <person name="Varghese N."/>
            <person name="Submissions S."/>
        </authorList>
    </citation>
    <scope>NUCLEOTIDE SEQUENCE [LARGE SCALE GENOMIC DNA]</scope>
    <source>
        <strain evidence="3">DSM 15719</strain>
    </source>
</reference>
<dbReference type="AlphaFoldDB" id="A0A1H9CWC3"/>
<accession>A0A1H9CWC3</accession>
<evidence type="ECO:0000256" key="1">
    <source>
        <dbReference type="SAM" id="Coils"/>
    </source>
</evidence>
<keyword evidence="3" id="KW-1185">Reference proteome</keyword>
<evidence type="ECO:0000313" key="3">
    <source>
        <dbReference type="Proteomes" id="UP000183658"/>
    </source>
</evidence>
<gene>
    <name evidence="2" type="ORF">SAMN05444355_101275</name>
</gene>